<comment type="caution">
    <text evidence="4">The sequence shown here is derived from an EMBL/GenBank/DDBJ whole genome shotgun (WGS) entry which is preliminary data.</text>
</comment>
<dbReference type="SUPFAM" id="SSF51735">
    <property type="entry name" value="NAD(P)-binding Rossmann-fold domains"/>
    <property type="match status" value="1"/>
</dbReference>
<dbReference type="RefSeq" id="WP_064595231.1">
    <property type="nucleotide sequence ID" value="NZ_CP134782.1"/>
</dbReference>
<evidence type="ECO:0000313" key="5">
    <source>
        <dbReference type="Proteomes" id="UP000078225"/>
    </source>
</evidence>
<sequence>MQILLTGGTGLIGRHLIPPLIETGHSITVVTRSPERARQLLDPRVTLWQSLDEHHSLDGFDAVINLAGEPIADKRWSAAQKQRLCQSRWRITQRLVEMIHGSNQPPAIFLSGSAVGFYGDTGDEVITEEDTPHNEFTHELCAKWEAIALQAQSPHTRVCLLRTGVVLAPDGGMLSKLLPLFRLGLGGPLGDGRQYLSWIHIEDMVNAILWLLDNPLQGPFNMVAPYPVRNARFTQLLGEAVKRPAILRVPARVISLMMGESATLVLGGQNVLPRRLEQSGFGFRWFQLEDALHNVT</sequence>
<dbReference type="PANTHER" id="PTHR11092:SF0">
    <property type="entry name" value="EPIMERASE FAMILY PROTEIN SDR39U1"/>
    <property type="match status" value="1"/>
</dbReference>
<reference evidence="5" key="1">
    <citation type="submission" date="2016-05" db="EMBL/GenBank/DDBJ databases">
        <authorList>
            <person name="Behera P."/>
            <person name="Vaishampayan P."/>
            <person name="Singh N."/>
            <person name="Raina V."/>
            <person name="Suar M."/>
            <person name="Pattnaik A."/>
            <person name="Rastogi G."/>
        </authorList>
    </citation>
    <scope>NUCLEOTIDE SEQUENCE [LARGE SCALE GENOMIC DNA]</scope>
    <source>
        <strain evidence="5">MP23</strain>
    </source>
</reference>
<organism evidence="4 5">
    <name type="scientific">Mangrovibacter phragmitis</name>
    <dbReference type="NCBI Taxonomy" id="1691903"/>
    <lineage>
        <taxon>Bacteria</taxon>
        <taxon>Pseudomonadati</taxon>
        <taxon>Pseudomonadota</taxon>
        <taxon>Gammaproteobacteria</taxon>
        <taxon>Enterobacterales</taxon>
        <taxon>Enterobacteriaceae</taxon>
        <taxon>Mangrovibacter</taxon>
    </lineage>
</organism>
<dbReference type="PANTHER" id="PTHR11092">
    <property type="entry name" value="SUGAR NUCLEOTIDE EPIMERASE RELATED"/>
    <property type="match status" value="1"/>
</dbReference>
<protein>
    <submittedName>
        <fullName evidence="4">TIGR01777 family protein</fullName>
    </submittedName>
</protein>
<dbReference type="InterPro" id="IPR036291">
    <property type="entry name" value="NAD(P)-bd_dom_sf"/>
</dbReference>
<dbReference type="InterPro" id="IPR010099">
    <property type="entry name" value="SDR39U1"/>
</dbReference>
<dbReference type="InterPro" id="IPR001509">
    <property type="entry name" value="Epimerase_deHydtase"/>
</dbReference>
<dbReference type="Gene3D" id="3.40.50.720">
    <property type="entry name" value="NAD(P)-binding Rossmann-like Domain"/>
    <property type="match status" value="1"/>
</dbReference>
<name>A0A1B7L9S5_9ENTR</name>
<dbReference type="NCBIfam" id="TIGR01777">
    <property type="entry name" value="yfcH"/>
    <property type="match status" value="1"/>
</dbReference>
<dbReference type="InterPro" id="IPR013549">
    <property type="entry name" value="DUF1731"/>
</dbReference>
<evidence type="ECO:0000256" key="1">
    <source>
        <dbReference type="ARBA" id="ARBA00009353"/>
    </source>
</evidence>
<dbReference type="Pfam" id="PF08338">
    <property type="entry name" value="DUF1731"/>
    <property type="match status" value="1"/>
</dbReference>
<evidence type="ECO:0000259" key="2">
    <source>
        <dbReference type="Pfam" id="PF01370"/>
    </source>
</evidence>
<evidence type="ECO:0000313" key="4">
    <source>
        <dbReference type="EMBL" id="OAT79083.1"/>
    </source>
</evidence>
<evidence type="ECO:0000259" key="3">
    <source>
        <dbReference type="Pfam" id="PF08338"/>
    </source>
</evidence>
<dbReference type="CDD" id="cd05242">
    <property type="entry name" value="SDR_a8"/>
    <property type="match status" value="1"/>
</dbReference>
<proteinExistence type="inferred from homology"/>
<feature type="domain" description="DUF1731" evidence="3">
    <location>
        <begin position="249"/>
        <end position="294"/>
    </location>
</feature>
<keyword evidence="5" id="KW-1185">Reference proteome</keyword>
<dbReference type="OrthoDB" id="9801773at2"/>
<dbReference type="STRING" id="1691903.A9B99_05175"/>
<dbReference type="Proteomes" id="UP000078225">
    <property type="component" value="Unassembled WGS sequence"/>
</dbReference>
<comment type="similarity">
    <text evidence="1">Belongs to the NAD(P)-dependent epimerase/dehydratase family. SDR39U1 subfamily.</text>
</comment>
<dbReference type="Pfam" id="PF01370">
    <property type="entry name" value="Epimerase"/>
    <property type="match status" value="1"/>
</dbReference>
<accession>A0A1B7L9S5</accession>
<dbReference type="AlphaFoldDB" id="A0A1B7L9S5"/>
<feature type="domain" description="NAD-dependent epimerase/dehydratase" evidence="2">
    <location>
        <begin position="3"/>
        <end position="218"/>
    </location>
</feature>
<dbReference type="EMBL" id="LYRP01000001">
    <property type="protein sequence ID" value="OAT79083.1"/>
    <property type="molecule type" value="Genomic_DNA"/>
</dbReference>
<gene>
    <name evidence="4" type="ORF">A9B99_05175</name>
</gene>